<dbReference type="AlphaFoldDB" id="A0A0B6AEC7"/>
<dbReference type="GO" id="GO:0005524">
    <property type="term" value="F:ATP binding"/>
    <property type="evidence" value="ECO:0007669"/>
    <property type="project" value="UniProtKB-KW"/>
</dbReference>
<dbReference type="Pfam" id="PF17863">
    <property type="entry name" value="AAA_lid_2"/>
    <property type="match status" value="1"/>
</dbReference>
<comment type="similarity">
    <text evidence="3">Belongs to the MoxR family.</text>
</comment>
<accession>A0A0B6AEC7</accession>
<evidence type="ECO:0000313" key="6">
    <source>
        <dbReference type="EMBL" id="AJI21856.1"/>
    </source>
</evidence>
<dbReference type="SUPFAM" id="SSF52540">
    <property type="entry name" value="P-loop containing nucleoside triphosphate hydrolases"/>
    <property type="match status" value="1"/>
</dbReference>
<keyword evidence="1" id="KW-0547">Nucleotide-binding</keyword>
<protein>
    <submittedName>
        <fullName evidence="6">AAA domain family protein</fullName>
    </submittedName>
</protein>
<dbReference type="InterPro" id="IPR050764">
    <property type="entry name" value="CbbQ/NirQ/NorQ/GpvN"/>
</dbReference>
<gene>
    <name evidence="6" type="ORF">BG04_2549</name>
</gene>
<dbReference type="Proteomes" id="UP000031829">
    <property type="component" value="Chromosome"/>
</dbReference>
<evidence type="ECO:0000256" key="1">
    <source>
        <dbReference type="ARBA" id="ARBA00022741"/>
    </source>
</evidence>
<sequence>MIQLDHINNKLNQVLENIDHIVIGKRQVSTLSLVALLAEGHILLEDVPGVGKTMLVKALAKSIDAEFKRIQFTPDLLPSDVTGVSIYSPKDMEFHFRPGPIMSHIVLADEINRTSPKTQSALLEAMAEHHVTTDGITREIPAPFFVMATQNPVDFDGTYHLPEAQLDRFLFKLSMGYPTQEEELQILNGVSTQINLEDVKPVMSIPELVQAQKAVSSIYVDDAIKHYIIEIIRKTRSHPHVSLGISPRGTVSFMKAVQAYALVKGRDYCLPDDVQELASYVCAHRLTLRPDTQYSGLTAGDVMKQIMADTKVPVKR</sequence>
<dbReference type="HOGENOM" id="CLU_034716_2_2_9"/>
<dbReference type="PIRSF" id="PIRSF002849">
    <property type="entry name" value="AAA_ATPase_chaperone_MoxR_prd"/>
    <property type="match status" value="1"/>
</dbReference>
<evidence type="ECO:0000256" key="2">
    <source>
        <dbReference type="ARBA" id="ARBA00022840"/>
    </source>
</evidence>
<evidence type="ECO:0000259" key="5">
    <source>
        <dbReference type="Pfam" id="PF17863"/>
    </source>
</evidence>
<keyword evidence="2" id="KW-0067">ATP-binding</keyword>
<dbReference type="GeneID" id="93640620"/>
<feature type="domain" description="ChlI/MoxR AAA lid" evidence="5">
    <location>
        <begin position="233"/>
        <end position="305"/>
    </location>
</feature>
<evidence type="ECO:0000256" key="3">
    <source>
        <dbReference type="ARBA" id="ARBA00061607"/>
    </source>
</evidence>
<name>A0A0B6AEC7_PRIM2</name>
<proteinExistence type="inferred from homology"/>
<dbReference type="InterPro" id="IPR011703">
    <property type="entry name" value="ATPase_AAA-3"/>
</dbReference>
<dbReference type="EMBL" id="CP009920">
    <property type="protein sequence ID" value="AJI21856.1"/>
    <property type="molecule type" value="Genomic_DNA"/>
</dbReference>
<dbReference type="PANTHER" id="PTHR42759">
    <property type="entry name" value="MOXR FAMILY PROTEIN"/>
    <property type="match status" value="1"/>
</dbReference>
<dbReference type="KEGG" id="bmeg:BG04_2549"/>
<dbReference type="RefSeq" id="WP_034654843.1">
    <property type="nucleotide sequence ID" value="NZ_BCVB01000025.1"/>
</dbReference>
<dbReference type="Gene3D" id="3.40.50.300">
    <property type="entry name" value="P-loop containing nucleotide triphosphate hydrolases"/>
    <property type="match status" value="1"/>
</dbReference>
<dbReference type="Gene3D" id="1.10.8.80">
    <property type="entry name" value="Magnesium chelatase subunit I, C-Terminal domain"/>
    <property type="match status" value="1"/>
</dbReference>
<dbReference type="FunFam" id="3.40.50.300:FF:000640">
    <property type="entry name" value="MoxR family ATPase"/>
    <property type="match status" value="1"/>
</dbReference>
<dbReference type="GO" id="GO:0016887">
    <property type="term" value="F:ATP hydrolysis activity"/>
    <property type="evidence" value="ECO:0007669"/>
    <property type="project" value="InterPro"/>
</dbReference>
<dbReference type="InterPro" id="IPR041628">
    <property type="entry name" value="ChlI/MoxR_AAA_lid"/>
</dbReference>
<dbReference type="PANTHER" id="PTHR42759:SF5">
    <property type="entry name" value="METHANOL DEHYDROGENASE REGULATOR"/>
    <property type="match status" value="1"/>
</dbReference>
<evidence type="ECO:0000259" key="4">
    <source>
        <dbReference type="Pfam" id="PF07726"/>
    </source>
</evidence>
<dbReference type="Pfam" id="PF07726">
    <property type="entry name" value="AAA_3"/>
    <property type="match status" value="1"/>
</dbReference>
<feature type="domain" description="ATPase AAA-3" evidence="4">
    <location>
        <begin position="41"/>
        <end position="171"/>
    </location>
</feature>
<reference evidence="6 7" key="1">
    <citation type="journal article" date="2015" name="Genome Announc.">
        <title>Complete genome sequences for 35 biothreat assay-relevant bacillus species.</title>
        <authorList>
            <person name="Johnson S.L."/>
            <person name="Daligault H.E."/>
            <person name="Davenport K.W."/>
            <person name="Jaissle J."/>
            <person name="Frey K.G."/>
            <person name="Ladner J.T."/>
            <person name="Broomall S.M."/>
            <person name="Bishop-Lilly K.A."/>
            <person name="Bruce D.C."/>
            <person name="Gibbons H.S."/>
            <person name="Coyne S.R."/>
            <person name="Lo C.C."/>
            <person name="Meincke L."/>
            <person name="Munk A.C."/>
            <person name="Koroleva G.I."/>
            <person name="Rosenzweig C.N."/>
            <person name="Palacios G.F."/>
            <person name="Redden C.L."/>
            <person name="Minogue T.D."/>
            <person name="Chain P.S."/>
        </authorList>
    </citation>
    <scope>NUCLEOTIDE SEQUENCE [LARGE SCALE GENOMIC DNA]</scope>
    <source>
        <strain evidence="7">ATCC 14581 / DSM 32 / JCM 2506 / NBRC 15308 / NCIMB 9376 / NCTC 10342 / NRRL B-14308 / VKM B-512</strain>
    </source>
</reference>
<dbReference type="InterPro" id="IPR027417">
    <property type="entry name" value="P-loop_NTPase"/>
</dbReference>
<evidence type="ECO:0000313" key="7">
    <source>
        <dbReference type="Proteomes" id="UP000031829"/>
    </source>
</evidence>
<dbReference type="CDD" id="cd00009">
    <property type="entry name" value="AAA"/>
    <property type="match status" value="1"/>
</dbReference>
<organism evidence="6 7">
    <name type="scientific">Priestia megaterium (strain ATCC 14581 / DSM 32 / CCUG 1817 / JCM 2506 / NBRC 15308 / NCIMB 9376 / NCTC 10342 / NRRL B-14308 / VKM B-512 / Ford 19)</name>
    <name type="common">Bacillus megaterium</name>
    <dbReference type="NCBI Taxonomy" id="1348623"/>
    <lineage>
        <taxon>Bacteria</taxon>
        <taxon>Bacillati</taxon>
        <taxon>Bacillota</taxon>
        <taxon>Bacilli</taxon>
        <taxon>Bacillales</taxon>
        <taxon>Bacillaceae</taxon>
        <taxon>Priestia</taxon>
    </lineage>
</organism>